<feature type="domain" description="STAS" evidence="1">
    <location>
        <begin position="6"/>
        <end position="97"/>
    </location>
</feature>
<proteinExistence type="predicted"/>
<name>A0A1Y1SI66_9GAMM</name>
<dbReference type="STRING" id="1317117.ATO7_03400"/>
<dbReference type="InterPro" id="IPR036513">
    <property type="entry name" value="STAS_dom_sf"/>
</dbReference>
<dbReference type="Gene3D" id="3.30.750.24">
    <property type="entry name" value="STAS domain"/>
    <property type="match status" value="1"/>
</dbReference>
<dbReference type="EMBL" id="AQQV01000001">
    <property type="protein sequence ID" value="ORE88889.1"/>
    <property type="molecule type" value="Genomic_DNA"/>
</dbReference>
<evidence type="ECO:0000313" key="2">
    <source>
        <dbReference type="EMBL" id="ORE88889.1"/>
    </source>
</evidence>
<dbReference type="Pfam" id="PF13466">
    <property type="entry name" value="STAS_2"/>
    <property type="match status" value="1"/>
</dbReference>
<comment type="caution">
    <text evidence="2">The sequence shown here is derived from an EMBL/GenBank/DDBJ whole genome shotgun (WGS) entry which is preliminary data.</text>
</comment>
<dbReference type="AlphaFoldDB" id="A0A1Y1SI66"/>
<dbReference type="PANTHER" id="PTHR35849">
    <property type="entry name" value="BLR2341 PROTEIN"/>
    <property type="match status" value="1"/>
</dbReference>
<sequence>MSNHNLRLEAALDIAHAAQLKTTLDTALSGEKSLLLDGGEVSRVDAAGLQLLLAFVRQCKALEIELNWDSASETLRDAAAGLGLAQALQLQLPNQEA</sequence>
<dbReference type="InterPro" id="IPR058548">
    <property type="entry name" value="MlaB-like_STAS"/>
</dbReference>
<dbReference type="InterPro" id="IPR002645">
    <property type="entry name" value="STAS_dom"/>
</dbReference>
<dbReference type="CDD" id="cd07043">
    <property type="entry name" value="STAS_anti-anti-sigma_factors"/>
    <property type="match status" value="1"/>
</dbReference>
<organism evidence="2 3">
    <name type="scientific">Oceanococcus atlanticus</name>
    <dbReference type="NCBI Taxonomy" id="1317117"/>
    <lineage>
        <taxon>Bacteria</taxon>
        <taxon>Pseudomonadati</taxon>
        <taxon>Pseudomonadota</taxon>
        <taxon>Gammaproteobacteria</taxon>
        <taxon>Chromatiales</taxon>
        <taxon>Oceanococcaceae</taxon>
        <taxon>Oceanococcus</taxon>
    </lineage>
</organism>
<dbReference type="PANTHER" id="PTHR35849:SF2">
    <property type="entry name" value="BLR2341 PROTEIN"/>
    <property type="match status" value="1"/>
</dbReference>
<dbReference type="SUPFAM" id="SSF52091">
    <property type="entry name" value="SpoIIaa-like"/>
    <property type="match status" value="1"/>
</dbReference>
<dbReference type="Proteomes" id="UP000192342">
    <property type="component" value="Unassembled WGS sequence"/>
</dbReference>
<dbReference type="OrthoDB" id="3296574at2"/>
<evidence type="ECO:0000313" key="3">
    <source>
        <dbReference type="Proteomes" id="UP000192342"/>
    </source>
</evidence>
<dbReference type="InterPro" id="IPR052746">
    <property type="entry name" value="MlaB_ABC_Transporter"/>
</dbReference>
<evidence type="ECO:0000259" key="1">
    <source>
        <dbReference type="PROSITE" id="PS50801"/>
    </source>
</evidence>
<dbReference type="RefSeq" id="WP_083559533.1">
    <property type="nucleotide sequence ID" value="NZ_AQQV01000001.1"/>
</dbReference>
<gene>
    <name evidence="2" type="ORF">ATO7_03400</name>
</gene>
<reference evidence="2 3" key="1">
    <citation type="submission" date="2013-04" db="EMBL/GenBank/DDBJ databases">
        <title>Oceanococcus atlanticus 22II-S10r2 Genome Sequencing.</title>
        <authorList>
            <person name="Lai Q."/>
            <person name="Li G."/>
            <person name="Shao Z."/>
        </authorList>
    </citation>
    <scope>NUCLEOTIDE SEQUENCE [LARGE SCALE GENOMIC DNA]</scope>
    <source>
        <strain evidence="2 3">22II-S10r2</strain>
    </source>
</reference>
<keyword evidence="3" id="KW-1185">Reference proteome</keyword>
<dbReference type="PROSITE" id="PS50801">
    <property type="entry name" value="STAS"/>
    <property type="match status" value="1"/>
</dbReference>
<protein>
    <submittedName>
        <fullName evidence="2">Anti-anti-sigma regulatory factor</fullName>
    </submittedName>
</protein>
<accession>A0A1Y1SI66</accession>